<accession>A0A6P8X709</accession>
<evidence type="ECO:0000313" key="3">
    <source>
        <dbReference type="RefSeq" id="XP_034107060.1"/>
    </source>
</evidence>
<reference evidence="3" key="1">
    <citation type="submission" date="2025-08" db="UniProtKB">
        <authorList>
            <consortium name="RefSeq"/>
        </authorList>
    </citation>
    <scope>IDENTIFICATION</scope>
    <source>
        <strain evidence="3">15112-1751.03</strain>
        <tissue evidence="3">Whole Adult</tissue>
    </source>
</reference>
<sequence>MAKEPCTIKSWAIVIALINVFYSLIYMGIEIANVLNEIAEIEMMVVWIMLYTFNFLINLFFTGRKGDWQKALVVIWFIITSIVYILRLVFINYSVLGNKNLIFAICINVYIPFTLVIESLLYYQLANPTTDISSCLCGLKGRRSNVMPETIGQVIVEDLSQSLHCTSAPNNTNLSSCSQNTIRTPYNVMNPPDYNNVVAGQNTHLLNSKN</sequence>
<feature type="transmembrane region" description="Helical" evidence="1">
    <location>
        <begin position="73"/>
        <end position="95"/>
    </location>
</feature>
<organism evidence="2 3">
    <name type="scientific">Drosophila albomicans</name>
    <name type="common">Fruit fly</name>
    <dbReference type="NCBI Taxonomy" id="7291"/>
    <lineage>
        <taxon>Eukaryota</taxon>
        <taxon>Metazoa</taxon>
        <taxon>Ecdysozoa</taxon>
        <taxon>Arthropoda</taxon>
        <taxon>Hexapoda</taxon>
        <taxon>Insecta</taxon>
        <taxon>Pterygota</taxon>
        <taxon>Neoptera</taxon>
        <taxon>Endopterygota</taxon>
        <taxon>Diptera</taxon>
        <taxon>Brachycera</taxon>
        <taxon>Muscomorpha</taxon>
        <taxon>Ephydroidea</taxon>
        <taxon>Drosophilidae</taxon>
        <taxon>Drosophila</taxon>
    </lineage>
</organism>
<dbReference type="GeneID" id="117569840"/>
<keyword evidence="2" id="KW-1185">Reference proteome</keyword>
<keyword evidence="1" id="KW-0812">Transmembrane</keyword>
<keyword evidence="1" id="KW-1133">Transmembrane helix</keyword>
<name>A0A6P8X709_DROAB</name>
<evidence type="ECO:0000313" key="2">
    <source>
        <dbReference type="Proteomes" id="UP000515160"/>
    </source>
</evidence>
<dbReference type="RefSeq" id="XP_034107060.1">
    <property type="nucleotide sequence ID" value="XM_034251169.2"/>
</dbReference>
<evidence type="ECO:0000256" key="1">
    <source>
        <dbReference type="SAM" id="Phobius"/>
    </source>
</evidence>
<gene>
    <name evidence="3" type="primary">LOC117569840</name>
</gene>
<proteinExistence type="predicted"/>
<feature type="transmembrane region" description="Helical" evidence="1">
    <location>
        <begin position="41"/>
        <end position="61"/>
    </location>
</feature>
<dbReference type="AlphaFoldDB" id="A0A6P8X709"/>
<feature type="transmembrane region" description="Helical" evidence="1">
    <location>
        <begin position="12"/>
        <end position="29"/>
    </location>
</feature>
<protein>
    <submittedName>
        <fullName evidence="3">Uncharacterized protein LOC117569840</fullName>
    </submittedName>
</protein>
<dbReference type="Proteomes" id="UP000515160">
    <property type="component" value="Chromosome 3"/>
</dbReference>
<feature type="transmembrane region" description="Helical" evidence="1">
    <location>
        <begin position="101"/>
        <end position="123"/>
    </location>
</feature>
<keyword evidence="1" id="KW-0472">Membrane</keyword>